<keyword evidence="3" id="KW-1185">Reference proteome</keyword>
<organism evidence="2 3">
    <name type="scientific">Catellatospora methionotrophica</name>
    <dbReference type="NCBI Taxonomy" id="121620"/>
    <lineage>
        <taxon>Bacteria</taxon>
        <taxon>Bacillati</taxon>
        <taxon>Actinomycetota</taxon>
        <taxon>Actinomycetes</taxon>
        <taxon>Micromonosporales</taxon>
        <taxon>Micromonosporaceae</taxon>
        <taxon>Catellatospora</taxon>
    </lineage>
</organism>
<accession>A0A8J3LL95</accession>
<dbReference type="PANTHER" id="PTHR45138">
    <property type="entry name" value="REGULATORY COMPONENTS OF SENSORY TRANSDUCTION SYSTEM"/>
    <property type="match status" value="1"/>
</dbReference>
<dbReference type="NCBIfam" id="TIGR00254">
    <property type="entry name" value="GGDEF"/>
    <property type="match status" value="1"/>
</dbReference>
<dbReference type="SMART" id="SM00267">
    <property type="entry name" value="GGDEF"/>
    <property type="match status" value="1"/>
</dbReference>
<dbReference type="GO" id="GO:1902201">
    <property type="term" value="P:negative regulation of bacterial-type flagellum-dependent cell motility"/>
    <property type="evidence" value="ECO:0007669"/>
    <property type="project" value="TreeGrafter"/>
</dbReference>
<dbReference type="PANTHER" id="PTHR45138:SF9">
    <property type="entry name" value="DIGUANYLATE CYCLASE DGCM-RELATED"/>
    <property type="match status" value="1"/>
</dbReference>
<evidence type="ECO:0000313" key="2">
    <source>
        <dbReference type="EMBL" id="GIG17256.1"/>
    </source>
</evidence>
<evidence type="ECO:0000313" key="3">
    <source>
        <dbReference type="Proteomes" id="UP000660339"/>
    </source>
</evidence>
<dbReference type="Gene3D" id="1.25.40.10">
    <property type="entry name" value="Tetratricopeptide repeat domain"/>
    <property type="match status" value="1"/>
</dbReference>
<dbReference type="SUPFAM" id="SSF48452">
    <property type="entry name" value="TPR-like"/>
    <property type="match status" value="1"/>
</dbReference>
<dbReference type="InterPro" id="IPR000160">
    <property type="entry name" value="GGDEF_dom"/>
</dbReference>
<dbReference type="GO" id="GO:0043709">
    <property type="term" value="P:cell adhesion involved in single-species biofilm formation"/>
    <property type="evidence" value="ECO:0007669"/>
    <property type="project" value="TreeGrafter"/>
</dbReference>
<dbReference type="InterPro" id="IPR029787">
    <property type="entry name" value="Nucleotide_cyclase"/>
</dbReference>
<sequence>MLSTVDRVVQLTAERELADEWLSFRDLTCAGRSIEALPLADRVIAESDDIRRTAQALIERAAALYNLGLTTALTSLVDEISDVLRRADDPRLIGVFHSVAGAVAFERGSPALALMHLATAERSLRRMTEHSLAAVDAWHDLSAIYAQLGYFTEALATARHCRLLCAETGLPRAYGTAMISYVGAAVHLDQRGDTTACVNDLTALVAYCRPIVGDLAVMQRVLLRYGVKRLAALGQPTDLDIDRDDGIDPILADVNTLAEVCDAIAAREPDKAIALLDDIPQAIDAIGLAEPVRLRSIALSQRGEHAAALAVERDVLRVVTAEEEQLRSLLASGMSARLDQDRLRRIAAHYACQATTDPLTGLPNRRRTERFTASLARRHVDAVVGVLDLDGFKAVNDTHGHACGDVVLQRVAGVLARTVRHGDFAARHGGDEFVVVLPRTTMAEAVDIGERIRAAVAAEDWATVIPGTPVGISVGWADLAGDARSAFQIADDALYQDKGSHSALP</sequence>
<dbReference type="SUPFAM" id="SSF55073">
    <property type="entry name" value="Nucleotide cyclase"/>
    <property type="match status" value="1"/>
</dbReference>
<evidence type="ECO:0000259" key="1">
    <source>
        <dbReference type="PROSITE" id="PS50887"/>
    </source>
</evidence>
<name>A0A8J3LL95_9ACTN</name>
<comment type="caution">
    <text evidence="2">The sequence shown here is derived from an EMBL/GenBank/DDBJ whole genome shotgun (WGS) entry which is preliminary data.</text>
</comment>
<feature type="domain" description="GGDEF" evidence="1">
    <location>
        <begin position="380"/>
        <end position="505"/>
    </location>
</feature>
<dbReference type="GO" id="GO:0005886">
    <property type="term" value="C:plasma membrane"/>
    <property type="evidence" value="ECO:0007669"/>
    <property type="project" value="TreeGrafter"/>
</dbReference>
<dbReference type="InterPro" id="IPR043128">
    <property type="entry name" value="Rev_trsase/Diguanyl_cyclase"/>
</dbReference>
<protein>
    <recommendedName>
        <fullName evidence="1">GGDEF domain-containing protein</fullName>
    </recommendedName>
</protein>
<dbReference type="PROSITE" id="PS50887">
    <property type="entry name" value="GGDEF"/>
    <property type="match status" value="1"/>
</dbReference>
<dbReference type="InterPro" id="IPR011990">
    <property type="entry name" value="TPR-like_helical_dom_sf"/>
</dbReference>
<proteinExistence type="predicted"/>
<dbReference type="InterPro" id="IPR050469">
    <property type="entry name" value="Diguanylate_Cyclase"/>
</dbReference>
<dbReference type="Pfam" id="PF00990">
    <property type="entry name" value="GGDEF"/>
    <property type="match status" value="1"/>
</dbReference>
<dbReference type="CDD" id="cd01949">
    <property type="entry name" value="GGDEF"/>
    <property type="match status" value="1"/>
</dbReference>
<gene>
    <name evidence="2" type="ORF">Cme02nite_55880</name>
</gene>
<dbReference type="AlphaFoldDB" id="A0A8J3LL95"/>
<reference evidence="2" key="1">
    <citation type="submission" date="2021-01" db="EMBL/GenBank/DDBJ databases">
        <title>Whole genome shotgun sequence of Catellatospora methionotrophica NBRC 14553.</title>
        <authorList>
            <person name="Komaki H."/>
            <person name="Tamura T."/>
        </authorList>
    </citation>
    <scope>NUCLEOTIDE SEQUENCE</scope>
    <source>
        <strain evidence="2">NBRC 14553</strain>
    </source>
</reference>
<dbReference type="Gene3D" id="3.30.70.270">
    <property type="match status" value="1"/>
</dbReference>
<dbReference type="GO" id="GO:0052621">
    <property type="term" value="F:diguanylate cyclase activity"/>
    <property type="evidence" value="ECO:0007669"/>
    <property type="project" value="TreeGrafter"/>
</dbReference>
<dbReference type="EMBL" id="BONJ01000030">
    <property type="protein sequence ID" value="GIG17256.1"/>
    <property type="molecule type" value="Genomic_DNA"/>
</dbReference>
<dbReference type="Proteomes" id="UP000660339">
    <property type="component" value="Unassembled WGS sequence"/>
</dbReference>